<evidence type="ECO:0000313" key="4">
    <source>
        <dbReference type="Proteomes" id="UP001370758"/>
    </source>
</evidence>
<dbReference type="EMBL" id="JAVHJL010000002">
    <property type="protein sequence ID" value="KAK6509766.1"/>
    <property type="molecule type" value="Genomic_DNA"/>
</dbReference>
<evidence type="ECO:0000256" key="2">
    <source>
        <dbReference type="SAM" id="SignalP"/>
    </source>
</evidence>
<evidence type="ECO:0000256" key="1">
    <source>
        <dbReference type="SAM" id="MobiDB-lite"/>
    </source>
</evidence>
<feature type="region of interest" description="Disordered" evidence="1">
    <location>
        <begin position="106"/>
        <end position="126"/>
    </location>
</feature>
<feature type="signal peptide" evidence="2">
    <location>
        <begin position="1"/>
        <end position="19"/>
    </location>
</feature>
<feature type="chain" id="PRO_5043934113" evidence="2">
    <location>
        <begin position="20"/>
        <end position="126"/>
    </location>
</feature>
<reference evidence="3 4" key="1">
    <citation type="submission" date="2023-08" db="EMBL/GenBank/DDBJ databases">
        <authorList>
            <person name="Palmer J.M."/>
        </authorList>
    </citation>
    <scope>NUCLEOTIDE SEQUENCE [LARGE SCALE GENOMIC DNA]</scope>
    <source>
        <strain evidence="3 4">TWF481</strain>
    </source>
</reference>
<comment type="caution">
    <text evidence="3">The sequence shown here is derived from an EMBL/GenBank/DDBJ whole genome shotgun (WGS) entry which is preliminary data.</text>
</comment>
<protein>
    <submittedName>
        <fullName evidence="3">Uncharacterized protein</fullName>
    </submittedName>
</protein>
<proteinExistence type="predicted"/>
<evidence type="ECO:0000313" key="3">
    <source>
        <dbReference type="EMBL" id="KAK6509766.1"/>
    </source>
</evidence>
<keyword evidence="2" id="KW-0732">Signal</keyword>
<name>A0AAV9WKU5_9PEZI</name>
<accession>A0AAV9WKU5</accession>
<dbReference type="AlphaFoldDB" id="A0AAV9WKU5"/>
<gene>
    <name evidence="3" type="ORF">TWF481_004496</name>
</gene>
<feature type="compositionally biased region" description="Acidic residues" evidence="1">
    <location>
        <begin position="114"/>
        <end position="126"/>
    </location>
</feature>
<dbReference type="Proteomes" id="UP001370758">
    <property type="component" value="Unassembled WGS sequence"/>
</dbReference>
<sequence length="126" mass="13234">MQLLVTLTAAAGLVSTVLALNIPGGGLPNAAIVKRAANCAFTYTVRETYAESGPKAVKTVFKKMGSKPTGIDCGTKYSCSIVMKTVTVGKHTKLVYGASSTADVPYCTQPAAPGDEEEEEEEEEEE</sequence>
<organism evidence="3 4">
    <name type="scientific">Arthrobotrys musiformis</name>
    <dbReference type="NCBI Taxonomy" id="47236"/>
    <lineage>
        <taxon>Eukaryota</taxon>
        <taxon>Fungi</taxon>
        <taxon>Dikarya</taxon>
        <taxon>Ascomycota</taxon>
        <taxon>Pezizomycotina</taxon>
        <taxon>Orbiliomycetes</taxon>
        <taxon>Orbiliales</taxon>
        <taxon>Orbiliaceae</taxon>
        <taxon>Arthrobotrys</taxon>
    </lineage>
</organism>
<keyword evidence="4" id="KW-1185">Reference proteome</keyword>